<evidence type="ECO:0000256" key="2">
    <source>
        <dbReference type="ARBA" id="ARBA00022598"/>
    </source>
</evidence>
<dbReference type="EMBL" id="MPIN01000020">
    <property type="protein sequence ID" value="OJH34271.1"/>
    <property type="molecule type" value="Genomic_DNA"/>
</dbReference>
<proteinExistence type="predicted"/>
<dbReference type="RefSeq" id="WP_071904596.1">
    <property type="nucleotide sequence ID" value="NZ_MPIN01000020.1"/>
</dbReference>
<dbReference type="InterPro" id="IPR012308">
    <property type="entry name" value="DNA_ligase_ATP-dep_N"/>
</dbReference>
<dbReference type="Pfam" id="PF01068">
    <property type="entry name" value="DNA_ligase_A_M"/>
    <property type="match status" value="1"/>
</dbReference>
<dbReference type="GO" id="GO:0006310">
    <property type="term" value="P:DNA recombination"/>
    <property type="evidence" value="ECO:0007669"/>
    <property type="project" value="UniProtKB-KW"/>
</dbReference>
<keyword evidence="11" id="KW-0234">DNA repair</keyword>
<evidence type="ECO:0000256" key="10">
    <source>
        <dbReference type="ARBA" id="ARBA00023172"/>
    </source>
</evidence>
<keyword evidence="10" id="KW-0233">DNA recombination</keyword>
<dbReference type="Gene3D" id="1.10.3260.10">
    <property type="entry name" value="DNA ligase, ATP-dependent, N-terminal domain"/>
    <property type="match status" value="1"/>
</dbReference>
<keyword evidence="16" id="KW-1185">Reference proteome</keyword>
<dbReference type="InterPro" id="IPR012340">
    <property type="entry name" value="NA-bd_OB-fold"/>
</dbReference>
<dbReference type="STRING" id="83449.BON30_43935"/>
<dbReference type="InterPro" id="IPR036599">
    <property type="entry name" value="DNA_ligase_N_sf"/>
</dbReference>
<protein>
    <recommendedName>
        <fullName evidence="1">DNA ligase (ATP)</fullName>
        <ecNumber evidence="1">6.5.1.1</ecNumber>
    </recommendedName>
</protein>
<dbReference type="PANTHER" id="PTHR45674">
    <property type="entry name" value="DNA LIGASE 1/3 FAMILY MEMBER"/>
    <property type="match status" value="1"/>
</dbReference>
<dbReference type="NCBIfam" id="TIGR04120">
    <property type="entry name" value="DNA_lig_bact"/>
    <property type="match status" value="1"/>
</dbReference>
<dbReference type="Gene3D" id="3.30.470.30">
    <property type="entry name" value="DNA ligase/mRNA capping enzyme"/>
    <property type="match status" value="1"/>
</dbReference>
<evidence type="ECO:0000256" key="5">
    <source>
        <dbReference type="ARBA" id="ARBA00022723"/>
    </source>
</evidence>
<dbReference type="InterPro" id="IPR012309">
    <property type="entry name" value="DNA_ligase_ATP-dep_C"/>
</dbReference>
<sequence length="531" mass="60982">MRRLVDLYEELDSTTSTNAKVDALVDYFRRTPPEDAAWGLFFLTGRRIKRLVPSKALKQWARELSDTPEWLFDEAYASVGDLAEIIALLLDSAEQPQVTEELPLSRWMEERILPLGGLALPEQRERITGWWHTLPRRELFVFNKMLTGELRVGVSDTLVVRALAQYAGLPPAAVSHRLMGTWAPSRAFFEQLVAPDVSDGDRSRPYPFYLASPLEQPVESLGDRSEWMVEWKWDGIRGQLIHRQGGIYLWSRGEELVTERYPEIAKAATSLPPGTVLDGEILAYEDGRPLPFARLQRRIGRQKLTAKVLAEAPAVFMAYDLLEENGEDLRARPLRERRARLEALLRDKPQFPISPRLPADTWEELAQARRESRERNVEGFMIKRLESPYQHGRKRGDWWKWKIDPFTVDAVLLYAHPGHGKRAALYTDYTFAVWKGEELLPVAKAYSGLTDEEIARLDRWIRAHTKEKFGPVRSVEPAQVFELHFEGIAASPRHKSGVALRFPRIARWRSDKKPKDADSLDQLKELIHAPT</sequence>
<dbReference type="GO" id="GO:0003910">
    <property type="term" value="F:DNA ligase (ATP) activity"/>
    <property type="evidence" value="ECO:0007669"/>
    <property type="project" value="UniProtKB-EC"/>
</dbReference>
<dbReference type="Proteomes" id="UP000182229">
    <property type="component" value="Unassembled WGS sequence"/>
</dbReference>
<evidence type="ECO:0000256" key="7">
    <source>
        <dbReference type="ARBA" id="ARBA00022763"/>
    </source>
</evidence>
<keyword evidence="5" id="KW-0479">Metal-binding</keyword>
<dbReference type="CDD" id="cd07897">
    <property type="entry name" value="Adenylation_DNA_ligase_Bac1"/>
    <property type="match status" value="1"/>
</dbReference>
<evidence type="ECO:0000313" key="16">
    <source>
        <dbReference type="Proteomes" id="UP000182229"/>
    </source>
</evidence>
<evidence type="ECO:0000256" key="13">
    <source>
        <dbReference type="ARBA" id="ARBA00034003"/>
    </source>
</evidence>
<dbReference type="InterPro" id="IPR016059">
    <property type="entry name" value="DNA_ligase_ATP-dep_CS"/>
</dbReference>
<evidence type="ECO:0000256" key="8">
    <source>
        <dbReference type="ARBA" id="ARBA00022840"/>
    </source>
</evidence>
<evidence type="ECO:0000259" key="14">
    <source>
        <dbReference type="PROSITE" id="PS50160"/>
    </source>
</evidence>
<organism evidence="15 16">
    <name type="scientific">Cystobacter ferrugineus</name>
    <dbReference type="NCBI Taxonomy" id="83449"/>
    <lineage>
        <taxon>Bacteria</taxon>
        <taxon>Pseudomonadati</taxon>
        <taxon>Myxococcota</taxon>
        <taxon>Myxococcia</taxon>
        <taxon>Myxococcales</taxon>
        <taxon>Cystobacterineae</taxon>
        <taxon>Archangiaceae</taxon>
        <taxon>Cystobacter</taxon>
    </lineage>
</organism>
<dbReference type="GO" id="GO:0046872">
    <property type="term" value="F:metal ion binding"/>
    <property type="evidence" value="ECO:0007669"/>
    <property type="project" value="UniProtKB-KW"/>
</dbReference>
<dbReference type="SUPFAM" id="SSF117018">
    <property type="entry name" value="ATP-dependent DNA ligase DNA-binding domain"/>
    <property type="match status" value="1"/>
</dbReference>
<dbReference type="PANTHER" id="PTHR45674:SF13">
    <property type="entry name" value="DNA LIGASE-RELATED"/>
    <property type="match status" value="1"/>
</dbReference>
<keyword evidence="8" id="KW-0067">ATP-binding</keyword>
<keyword evidence="4" id="KW-0235">DNA replication</keyword>
<keyword evidence="9" id="KW-0460">Magnesium</keyword>
<comment type="catalytic activity">
    <reaction evidence="13">
        <text>ATP + (deoxyribonucleotide)n-3'-hydroxyl + 5'-phospho-(deoxyribonucleotide)m = (deoxyribonucleotide)n+m + AMP + diphosphate.</text>
        <dbReference type="EC" id="6.5.1.1"/>
    </reaction>
</comment>
<keyword evidence="12" id="KW-0131">Cell cycle</keyword>
<evidence type="ECO:0000256" key="4">
    <source>
        <dbReference type="ARBA" id="ARBA00022705"/>
    </source>
</evidence>
<evidence type="ECO:0000256" key="6">
    <source>
        <dbReference type="ARBA" id="ARBA00022741"/>
    </source>
</evidence>
<comment type="caution">
    <text evidence="15">The sequence shown here is derived from an EMBL/GenBank/DDBJ whole genome shotgun (WGS) entry which is preliminary data.</text>
</comment>
<reference evidence="16" key="1">
    <citation type="submission" date="2016-11" db="EMBL/GenBank/DDBJ databases">
        <authorList>
            <person name="Shukria A."/>
            <person name="Stevens D.C."/>
        </authorList>
    </citation>
    <scope>NUCLEOTIDE SEQUENCE [LARGE SCALE GENOMIC DNA]</scope>
    <source>
        <strain evidence="16">Cbfe23</strain>
    </source>
</reference>
<dbReference type="InterPro" id="IPR012310">
    <property type="entry name" value="DNA_ligase_ATP-dep_cent"/>
</dbReference>
<dbReference type="GO" id="GO:0005524">
    <property type="term" value="F:ATP binding"/>
    <property type="evidence" value="ECO:0007669"/>
    <property type="project" value="UniProtKB-KW"/>
</dbReference>
<dbReference type="GO" id="GO:0051301">
    <property type="term" value="P:cell division"/>
    <property type="evidence" value="ECO:0007669"/>
    <property type="project" value="UniProtKB-KW"/>
</dbReference>
<dbReference type="AlphaFoldDB" id="A0A1L9AW79"/>
<keyword evidence="3" id="KW-0132">Cell division</keyword>
<dbReference type="NCBIfam" id="NF006701">
    <property type="entry name" value="PRK09247.1"/>
    <property type="match status" value="1"/>
</dbReference>
<dbReference type="Pfam" id="PF04675">
    <property type="entry name" value="DNA_ligase_A_N"/>
    <property type="match status" value="1"/>
</dbReference>
<dbReference type="OrthoDB" id="9767858at2"/>
<keyword evidence="6" id="KW-0547">Nucleotide-binding</keyword>
<evidence type="ECO:0000313" key="15">
    <source>
        <dbReference type="EMBL" id="OJH34271.1"/>
    </source>
</evidence>
<gene>
    <name evidence="15" type="ORF">BON30_43935</name>
</gene>
<dbReference type="GO" id="GO:0006281">
    <property type="term" value="P:DNA repair"/>
    <property type="evidence" value="ECO:0007669"/>
    <property type="project" value="UniProtKB-KW"/>
</dbReference>
<evidence type="ECO:0000256" key="12">
    <source>
        <dbReference type="ARBA" id="ARBA00023306"/>
    </source>
</evidence>
<dbReference type="PROSITE" id="PS50160">
    <property type="entry name" value="DNA_LIGASE_A3"/>
    <property type="match status" value="1"/>
</dbReference>
<evidence type="ECO:0000256" key="3">
    <source>
        <dbReference type="ARBA" id="ARBA00022618"/>
    </source>
</evidence>
<name>A0A1L9AW79_9BACT</name>
<evidence type="ECO:0000256" key="11">
    <source>
        <dbReference type="ARBA" id="ARBA00023204"/>
    </source>
</evidence>
<dbReference type="InterPro" id="IPR050191">
    <property type="entry name" value="ATP-dep_DNA_ligase"/>
</dbReference>
<dbReference type="InterPro" id="IPR026333">
    <property type="entry name" value="ATP_dep_DNA_lig_pp_1105_fam"/>
</dbReference>
<reference evidence="15 16" key="2">
    <citation type="submission" date="2016-12" db="EMBL/GenBank/DDBJ databases">
        <title>Draft Genome Sequence of Cystobacter ferrugineus Strain Cbfe23.</title>
        <authorList>
            <person name="Akbar S."/>
            <person name="Dowd S.E."/>
            <person name="Stevens D.C."/>
        </authorList>
    </citation>
    <scope>NUCLEOTIDE SEQUENCE [LARGE SCALE GENOMIC DNA]</scope>
    <source>
        <strain evidence="15 16">Cbfe23</strain>
    </source>
</reference>
<evidence type="ECO:0000256" key="1">
    <source>
        <dbReference type="ARBA" id="ARBA00012727"/>
    </source>
</evidence>
<keyword evidence="2 15" id="KW-0436">Ligase</keyword>
<keyword evidence="7" id="KW-0227">DNA damage</keyword>
<dbReference type="Pfam" id="PF04679">
    <property type="entry name" value="DNA_ligase_A_C"/>
    <property type="match status" value="1"/>
</dbReference>
<dbReference type="Gene3D" id="2.40.50.140">
    <property type="entry name" value="Nucleic acid-binding proteins"/>
    <property type="match status" value="1"/>
</dbReference>
<feature type="domain" description="ATP-dependent DNA ligase family profile" evidence="14">
    <location>
        <begin position="307"/>
        <end position="435"/>
    </location>
</feature>
<accession>A0A1L9AW79</accession>
<dbReference type="GO" id="GO:0006260">
    <property type="term" value="P:DNA replication"/>
    <property type="evidence" value="ECO:0007669"/>
    <property type="project" value="UniProtKB-KW"/>
</dbReference>
<dbReference type="GO" id="GO:0003677">
    <property type="term" value="F:DNA binding"/>
    <property type="evidence" value="ECO:0007669"/>
    <property type="project" value="InterPro"/>
</dbReference>
<dbReference type="EC" id="6.5.1.1" evidence="1"/>
<evidence type="ECO:0000256" key="9">
    <source>
        <dbReference type="ARBA" id="ARBA00022842"/>
    </source>
</evidence>
<dbReference type="CDD" id="cd07972">
    <property type="entry name" value="OBF_DNA_ligase_Arch_LigB"/>
    <property type="match status" value="1"/>
</dbReference>
<dbReference type="SUPFAM" id="SSF56091">
    <property type="entry name" value="DNA ligase/mRNA capping enzyme, catalytic domain"/>
    <property type="match status" value="1"/>
</dbReference>
<dbReference type="PROSITE" id="PS00697">
    <property type="entry name" value="DNA_LIGASE_A1"/>
    <property type="match status" value="1"/>
</dbReference>
<dbReference type="SUPFAM" id="SSF50249">
    <property type="entry name" value="Nucleic acid-binding proteins"/>
    <property type="match status" value="1"/>
</dbReference>